<feature type="region of interest" description="Disordered" evidence="1">
    <location>
        <begin position="85"/>
        <end position="112"/>
    </location>
</feature>
<protein>
    <submittedName>
        <fullName evidence="3">Uncharacterized protein</fullName>
    </submittedName>
</protein>
<reference evidence="3" key="1">
    <citation type="submission" date="2024-05" db="EMBL/GenBank/DDBJ databases">
        <title>Herbiconiux sp. A18JL235.</title>
        <authorList>
            <person name="Zhang G."/>
        </authorList>
    </citation>
    <scope>NUCLEOTIDE SEQUENCE</scope>
    <source>
        <strain evidence="3">A18JL235</strain>
    </source>
</reference>
<accession>A0AB39BIA3</accession>
<dbReference type="AlphaFoldDB" id="A0AB39BIA3"/>
<proteinExistence type="predicted"/>
<organism evidence="3">
    <name type="scientific">Herbiconiux sp. A18JL235</name>
    <dbReference type="NCBI Taxonomy" id="3152363"/>
    <lineage>
        <taxon>Bacteria</taxon>
        <taxon>Bacillati</taxon>
        <taxon>Actinomycetota</taxon>
        <taxon>Actinomycetes</taxon>
        <taxon>Micrococcales</taxon>
        <taxon>Microbacteriaceae</taxon>
        <taxon>Herbiconiux</taxon>
    </lineage>
</organism>
<feature type="signal peptide" evidence="2">
    <location>
        <begin position="1"/>
        <end position="27"/>
    </location>
</feature>
<evidence type="ECO:0000256" key="1">
    <source>
        <dbReference type="SAM" id="MobiDB-lite"/>
    </source>
</evidence>
<dbReference type="RefSeq" id="WP_368498603.1">
    <property type="nucleotide sequence ID" value="NZ_CP162511.1"/>
</dbReference>
<feature type="chain" id="PRO_5044350014" evidence="2">
    <location>
        <begin position="28"/>
        <end position="189"/>
    </location>
</feature>
<gene>
    <name evidence="3" type="ORF">ABFY20_03710</name>
</gene>
<evidence type="ECO:0000313" key="3">
    <source>
        <dbReference type="EMBL" id="XDI06214.1"/>
    </source>
</evidence>
<keyword evidence="2" id="KW-0732">Signal</keyword>
<evidence type="ECO:0000256" key="2">
    <source>
        <dbReference type="SAM" id="SignalP"/>
    </source>
</evidence>
<dbReference type="EMBL" id="CP162511">
    <property type="protein sequence ID" value="XDI06214.1"/>
    <property type="molecule type" value="Genomic_DNA"/>
</dbReference>
<feature type="compositionally biased region" description="Polar residues" evidence="1">
    <location>
        <begin position="93"/>
        <end position="112"/>
    </location>
</feature>
<feature type="region of interest" description="Disordered" evidence="1">
    <location>
        <begin position="31"/>
        <end position="62"/>
    </location>
</feature>
<sequence>MNSTTSTTSFRTAGSLAAVLLTAGALSACVAPDVGDDSATPSASTPSAEAAPSTTPTPTRDPLVDAEEAQLPLPADEIADWAREAVPAPGSPGHQNTSSGWMSEHSAQQLTSTNTTLESGDYQLQLACRGEGTITATVTTLDGASAGEGTVCSNATIAFDATIPEQGLVTTLVHEGAPTIYALSVLRVE</sequence>
<name>A0AB39BIA3_9MICO</name>
<feature type="compositionally biased region" description="Low complexity" evidence="1">
    <location>
        <begin position="38"/>
        <end position="58"/>
    </location>
</feature>